<reference evidence="1" key="2">
    <citation type="submission" date="2021-01" db="EMBL/GenBank/DDBJ databases">
        <authorList>
            <person name="Schikora-Tamarit M.A."/>
        </authorList>
    </citation>
    <scope>NUCLEOTIDE SEQUENCE</scope>
    <source>
        <strain evidence="1">CBS6075</strain>
    </source>
</reference>
<dbReference type="AlphaFoldDB" id="A0A9P8T0N6"/>
<keyword evidence="2" id="KW-1185">Reference proteome</keyword>
<name>A0A9P8T0N6_9ASCO</name>
<gene>
    <name evidence="1" type="ORF">OGAPHI_006132</name>
</gene>
<organism evidence="1 2">
    <name type="scientific">Ogataea philodendri</name>
    <dbReference type="NCBI Taxonomy" id="1378263"/>
    <lineage>
        <taxon>Eukaryota</taxon>
        <taxon>Fungi</taxon>
        <taxon>Dikarya</taxon>
        <taxon>Ascomycota</taxon>
        <taxon>Saccharomycotina</taxon>
        <taxon>Pichiomycetes</taxon>
        <taxon>Pichiales</taxon>
        <taxon>Pichiaceae</taxon>
        <taxon>Ogataea</taxon>
    </lineage>
</organism>
<evidence type="ECO:0000313" key="2">
    <source>
        <dbReference type="Proteomes" id="UP000769157"/>
    </source>
</evidence>
<proteinExistence type="predicted"/>
<dbReference type="RefSeq" id="XP_046059057.1">
    <property type="nucleotide sequence ID" value="XM_046207389.1"/>
</dbReference>
<dbReference type="Proteomes" id="UP000769157">
    <property type="component" value="Unassembled WGS sequence"/>
</dbReference>
<evidence type="ECO:0000313" key="1">
    <source>
        <dbReference type="EMBL" id="KAH3661953.1"/>
    </source>
</evidence>
<sequence>MVRNVLAHHVLQFAGVLHSALTQVRISSNLALQVVLRLSVTRQPNVAGFDVQVHDVESDSALQVALDLVDDDLGIDVDEFDETEVFVCLQIHGLVMGFIVLDLGENIILSVALGFADVIR</sequence>
<dbReference type="GeneID" id="70238096"/>
<reference evidence="1" key="1">
    <citation type="journal article" date="2021" name="Open Biol.">
        <title>Shared evolutionary footprints suggest mitochondrial oxidative damage underlies multiple complex I losses in fungi.</title>
        <authorList>
            <person name="Schikora-Tamarit M.A."/>
            <person name="Marcet-Houben M."/>
            <person name="Nosek J."/>
            <person name="Gabaldon T."/>
        </authorList>
    </citation>
    <scope>NUCLEOTIDE SEQUENCE</scope>
    <source>
        <strain evidence="1">CBS6075</strain>
    </source>
</reference>
<comment type="caution">
    <text evidence="1">The sequence shown here is derived from an EMBL/GenBank/DDBJ whole genome shotgun (WGS) entry which is preliminary data.</text>
</comment>
<accession>A0A9P8T0N6</accession>
<dbReference type="EMBL" id="JAEUBE010000414">
    <property type="protein sequence ID" value="KAH3661953.1"/>
    <property type="molecule type" value="Genomic_DNA"/>
</dbReference>
<protein>
    <submittedName>
        <fullName evidence="1">Uncharacterized protein</fullName>
    </submittedName>
</protein>